<feature type="domain" description="Glycosyl transferase family 1" evidence="1">
    <location>
        <begin position="230"/>
        <end position="365"/>
    </location>
</feature>
<dbReference type="RefSeq" id="WP_376861336.1">
    <property type="nucleotide sequence ID" value="NZ_JBHSLA010000005.1"/>
</dbReference>
<dbReference type="PANTHER" id="PTHR12526">
    <property type="entry name" value="GLYCOSYLTRANSFERASE"/>
    <property type="match status" value="1"/>
</dbReference>
<comment type="caution">
    <text evidence="2">The sequence shown here is derived from an EMBL/GenBank/DDBJ whole genome shotgun (WGS) entry which is preliminary data.</text>
</comment>
<dbReference type="InterPro" id="IPR001296">
    <property type="entry name" value="Glyco_trans_1"/>
</dbReference>
<dbReference type="Gene3D" id="3.40.50.2000">
    <property type="entry name" value="Glycogen Phosphorylase B"/>
    <property type="match status" value="2"/>
</dbReference>
<evidence type="ECO:0000259" key="1">
    <source>
        <dbReference type="Pfam" id="PF00534"/>
    </source>
</evidence>
<organism evidence="2 3">
    <name type="scientific">Bizionia hallyeonensis</name>
    <dbReference type="NCBI Taxonomy" id="1123757"/>
    <lineage>
        <taxon>Bacteria</taxon>
        <taxon>Pseudomonadati</taxon>
        <taxon>Bacteroidota</taxon>
        <taxon>Flavobacteriia</taxon>
        <taxon>Flavobacteriales</taxon>
        <taxon>Flavobacteriaceae</taxon>
        <taxon>Bizionia</taxon>
    </lineage>
</organism>
<proteinExistence type="predicted"/>
<keyword evidence="3" id="KW-1185">Reference proteome</keyword>
<dbReference type="Pfam" id="PF00534">
    <property type="entry name" value="Glycos_transf_1"/>
    <property type="match status" value="1"/>
</dbReference>
<dbReference type="GO" id="GO:0016757">
    <property type="term" value="F:glycosyltransferase activity"/>
    <property type="evidence" value="ECO:0007669"/>
    <property type="project" value="UniProtKB-KW"/>
</dbReference>
<dbReference type="EMBL" id="JBHSLA010000005">
    <property type="protein sequence ID" value="MFC5196105.1"/>
    <property type="molecule type" value="Genomic_DNA"/>
</dbReference>
<dbReference type="Proteomes" id="UP001596162">
    <property type="component" value="Unassembled WGS sequence"/>
</dbReference>
<keyword evidence="2" id="KW-0808">Transferase</keyword>
<sequence>MPKKILIIPSWYPNSNNELVGTFFREQAHLLNANGFDIKILFGVENEVGLFKYLSIRLTQLFSKKNDLNKTYLKQAPEAFSFPIYHYKKWPEKRQLKSSKQKYQQAYKAITTLWQPELIHAQCSAKGGIYAHYLSKKNNIPFVIIEHQIFLLNYYKKYVQKGIRDAVENASKIGAVSYHQQRCILMNSMDCNPTIIWNLMDESKFEINTKQTNTKFTILTISYPHLIKDTETFFRSLEAFQTICEDNFEAIIIGNDSFNDSSKANSFYFETLAKKYNVHDSCTFYPQLTRAEINTKLQSCHVFVSTSVAETYGVAVREAMLCGKPVIATKSGGVEDSITEETGVLVNLKDAKAIAENLLKIKNKELVFSPETIRNYIIEQSGRDTFIRTMTDFYNEKKS</sequence>
<evidence type="ECO:0000313" key="2">
    <source>
        <dbReference type="EMBL" id="MFC5196105.1"/>
    </source>
</evidence>
<reference evidence="3" key="1">
    <citation type="journal article" date="2019" name="Int. J. Syst. Evol. Microbiol.">
        <title>The Global Catalogue of Microorganisms (GCM) 10K type strain sequencing project: providing services to taxonomists for standard genome sequencing and annotation.</title>
        <authorList>
            <consortium name="The Broad Institute Genomics Platform"/>
            <consortium name="The Broad Institute Genome Sequencing Center for Infectious Disease"/>
            <person name="Wu L."/>
            <person name="Ma J."/>
        </authorList>
    </citation>
    <scope>NUCLEOTIDE SEQUENCE [LARGE SCALE GENOMIC DNA]</scope>
    <source>
        <strain evidence="3">JCM 17978</strain>
    </source>
</reference>
<protein>
    <submittedName>
        <fullName evidence="2">Glycosyltransferase</fullName>
        <ecNumber evidence="2">2.4.-.-</ecNumber>
    </submittedName>
</protein>
<dbReference type="EC" id="2.4.-.-" evidence="2"/>
<dbReference type="SUPFAM" id="SSF53756">
    <property type="entry name" value="UDP-Glycosyltransferase/glycogen phosphorylase"/>
    <property type="match status" value="1"/>
</dbReference>
<evidence type="ECO:0000313" key="3">
    <source>
        <dbReference type="Proteomes" id="UP001596162"/>
    </source>
</evidence>
<gene>
    <name evidence="2" type="ORF">ACFPH8_12250</name>
</gene>
<dbReference type="PANTHER" id="PTHR12526:SF634">
    <property type="entry name" value="BLL3361 PROTEIN"/>
    <property type="match status" value="1"/>
</dbReference>
<keyword evidence="2" id="KW-0328">Glycosyltransferase</keyword>
<name>A0ABW0CA36_9FLAO</name>
<accession>A0ABW0CA36</accession>